<sequence>MPVISTNIAANSAVRYLNVNSADQTSSLSKLASGSRISQASDDAAGLAISTRITSDVTTLTQAATNASHGISVLQTADGGAANISDILQRMKALASQSASGTVTDNERTYIDAEFSQLTEEINGISESTRYNGQSLLDGSSAFANGVSVMVGSDASDTITVSIAKLTAEALGITAAEDEAAADLVGGTTGFDASAGDVSFKVNGTTVTLADDGGTNSDGIYSADDIADAINAALGSTSTVTASVDSTTGALTLSNSATGSSSSISLTDFTGLSASDLGFDTTSSVGRDKGDTLSVAKQDGASAALEALDKAINTVSKARADIGATESRFAFRSESIATSIENLSAANSAIEDVDVASESAKLASAKVKTQAAVAAASQASQMPQDLLKLLQ</sequence>
<dbReference type="InterPro" id="IPR042187">
    <property type="entry name" value="Flagellin_C_sub2"/>
</dbReference>
<dbReference type="EMBL" id="PZZL01000001">
    <property type="protein sequence ID" value="PTM61587.1"/>
    <property type="molecule type" value="Genomic_DNA"/>
</dbReference>
<dbReference type="InterPro" id="IPR046358">
    <property type="entry name" value="Flagellin_C"/>
</dbReference>
<proteinExistence type="inferred from homology"/>
<evidence type="ECO:0000256" key="3">
    <source>
        <dbReference type="RuleBase" id="RU362073"/>
    </source>
</evidence>
<dbReference type="Proteomes" id="UP000241808">
    <property type="component" value="Unassembled WGS sequence"/>
</dbReference>
<feature type="domain" description="Flagellin N-terminal" evidence="4">
    <location>
        <begin position="4"/>
        <end position="141"/>
    </location>
</feature>
<feature type="domain" description="Flagellin C-terminal" evidence="5">
    <location>
        <begin position="305"/>
        <end position="390"/>
    </location>
</feature>
<keyword evidence="6" id="KW-0282">Flagellum</keyword>
<comment type="similarity">
    <text evidence="1 3">Belongs to the bacterial flagellin family.</text>
</comment>
<evidence type="ECO:0000256" key="1">
    <source>
        <dbReference type="ARBA" id="ARBA00005709"/>
    </source>
</evidence>
<dbReference type="Pfam" id="PF00700">
    <property type="entry name" value="Flagellin_C"/>
    <property type="match status" value="1"/>
</dbReference>
<dbReference type="Gene3D" id="1.20.1330.10">
    <property type="entry name" value="f41 fragment of flagellin, N-terminal domain"/>
    <property type="match status" value="1"/>
</dbReference>
<gene>
    <name evidence="6" type="ORF">C8P69_101257</name>
</gene>
<dbReference type="SUPFAM" id="SSF64518">
    <property type="entry name" value="Phase 1 flagellin"/>
    <property type="match status" value="1"/>
</dbReference>
<evidence type="ECO:0000259" key="4">
    <source>
        <dbReference type="Pfam" id="PF00669"/>
    </source>
</evidence>
<dbReference type="GO" id="GO:0005198">
    <property type="term" value="F:structural molecule activity"/>
    <property type="evidence" value="ECO:0007669"/>
    <property type="project" value="UniProtKB-UniRule"/>
</dbReference>
<keyword evidence="6" id="KW-0969">Cilium</keyword>
<evidence type="ECO:0000256" key="2">
    <source>
        <dbReference type="ARBA" id="ARBA00023143"/>
    </source>
</evidence>
<comment type="subcellular location">
    <subcellularLocation>
        <location evidence="3">Secreted</location>
    </subcellularLocation>
    <subcellularLocation>
        <location evidence="3">Bacterial flagellum</location>
    </subcellularLocation>
</comment>
<dbReference type="InterPro" id="IPR001029">
    <property type="entry name" value="Flagellin_N"/>
</dbReference>
<dbReference type="AlphaFoldDB" id="A0A2T4ZHW9"/>
<reference evidence="6 7" key="1">
    <citation type="submission" date="2018-04" db="EMBL/GenBank/DDBJ databases">
        <title>Genomic Encyclopedia of Archaeal and Bacterial Type Strains, Phase II (KMG-II): from individual species to whole genera.</title>
        <authorList>
            <person name="Goeker M."/>
        </authorList>
    </citation>
    <scope>NUCLEOTIDE SEQUENCE [LARGE SCALE GENOMIC DNA]</scope>
    <source>
        <strain evidence="6 7">DSM 25521</strain>
    </source>
</reference>
<keyword evidence="2 3" id="KW-0975">Bacterial flagellum</keyword>
<name>A0A2T4ZHW9_9HYPH</name>
<dbReference type="GO" id="GO:0009288">
    <property type="term" value="C:bacterial-type flagellum"/>
    <property type="evidence" value="ECO:0007669"/>
    <property type="project" value="UniProtKB-SubCell"/>
</dbReference>
<dbReference type="Pfam" id="PF00669">
    <property type="entry name" value="Flagellin_N"/>
    <property type="match status" value="1"/>
</dbReference>
<keyword evidence="6" id="KW-0966">Cell projection</keyword>
<protein>
    <recommendedName>
        <fullName evidence="3">Flagellin</fullName>
    </recommendedName>
</protein>
<evidence type="ECO:0000259" key="5">
    <source>
        <dbReference type="Pfam" id="PF00700"/>
    </source>
</evidence>
<dbReference type="PANTHER" id="PTHR42792:SF2">
    <property type="entry name" value="FLAGELLIN"/>
    <property type="match status" value="1"/>
</dbReference>
<dbReference type="OrthoDB" id="9796789at2"/>
<dbReference type="PANTHER" id="PTHR42792">
    <property type="entry name" value="FLAGELLIN"/>
    <property type="match status" value="1"/>
</dbReference>
<comment type="function">
    <text evidence="3">Flagellin is the subunit protein which polymerizes to form the filaments of bacterial flagella.</text>
</comment>
<organism evidence="6 7">
    <name type="scientific">Phreatobacter oligotrophus</name>
    <dbReference type="NCBI Taxonomy" id="1122261"/>
    <lineage>
        <taxon>Bacteria</taxon>
        <taxon>Pseudomonadati</taxon>
        <taxon>Pseudomonadota</taxon>
        <taxon>Alphaproteobacteria</taxon>
        <taxon>Hyphomicrobiales</taxon>
        <taxon>Phreatobacteraceae</taxon>
        <taxon>Phreatobacter</taxon>
    </lineage>
</organism>
<dbReference type="InterPro" id="IPR001492">
    <property type="entry name" value="Flagellin"/>
</dbReference>
<evidence type="ECO:0000313" key="6">
    <source>
        <dbReference type="EMBL" id="PTM61587.1"/>
    </source>
</evidence>
<accession>A0A2T4ZHW9</accession>
<keyword evidence="7" id="KW-1185">Reference proteome</keyword>
<keyword evidence="3" id="KW-0964">Secreted</keyword>
<dbReference type="Gene3D" id="6.10.10.10">
    <property type="entry name" value="Flagellar export chaperone, C-terminal domain"/>
    <property type="match status" value="1"/>
</dbReference>
<dbReference type="GO" id="GO:0005576">
    <property type="term" value="C:extracellular region"/>
    <property type="evidence" value="ECO:0007669"/>
    <property type="project" value="UniProtKB-SubCell"/>
</dbReference>
<comment type="caution">
    <text evidence="6">The sequence shown here is derived from an EMBL/GenBank/DDBJ whole genome shotgun (WGS) entry which is preliminary data.</text>
</comment>
<evidence type="ECO:0000313" key="7">
    <source>
        <dbReference type="Proteomes" id="UP000241808"/>
    </source>
</evidence>
<dbReference type="PRINTS" id="PR00207">
    <property type="entry name" value="FLAGELLIN"/>
</dbReference>
<dbReference type="Gene3D" id="3.30.70.2120">
    <property type="match status" value="1"/>
</dbReference>